<evidence type="ECO:0000313" key="1">
    <source>
        <dbReference type="EMBL" id="TFK46122.1"/>
    </source>
</evidence>
<dbReference type="AlphaFoldDB" id="A0A5C3ML46"/>
<proteinExistence type="predicted"/>
<accession>A0A5C3ML46</accession>
<dbReference type="EMBL" id="ML213533">
    <property type="protein sequence ID" value="TFK46122.1"/>
    <property type="molecule type" value="Genomic_DNA"/>
</dbReference>
<name>A0A5C3ML46_9AGAM</name>
<gene>
    <name evidence="1" type="ORF">OE88DRAFT_1638775</name>
</gene>
<organism evidence="1 2">
    <name type="scientific">Heliocybe sulcata</name>
    <dbReference type="NCBI Taxonomy" id="5364"/>
    <lineage>
        <taxon>Eukaryota</taxon>
        <taxon>Fungi</taxon>
        <taxon>Dikarya</taxon>
        <taxon>Basidiomycota</taxon>
        <taxon>Agaricomycotina</taxon>
        <taxon>Agaricomycetes</taxon>
        <taxon>Gloeophyllales</taxon>
        <taxon>Gloeophyllaceae</taxon>
        <taxon>Heliocybe</taxon>
    </lineage>
</organism>
<protein>
    <submittedName>
        <fullName evidence="1">Uncharacterized protein</fullName>
    </submittedName>
</protein>
<sequence length="633" mass="71042">MPTPLLIATLVDALREVRSTVEAVQKLKDYLGCQFLSFFAASFYCKRSPTSTSSSGLTVFPIQCVQTQATFRRISPSSITSPARAVAAFPLSSDTRPGSASAFEKAVFYKGISEEHPHLLQHSDVMSRPFILPPPEGRHTAIPDKRAHGVFDPILTPDLWRQQVGPAIVNLLAETARNIHVSTMVPIRFSVSDNEGKPIFDEHIVIWISVFPGSTAEEACRDANTPILAILEKHQVKDAAVHWIEGTAERFIGPAMMHVGLSTNNPDQPYHRALTAVLSVPIAPHELRRTDAQGTLGIFFHEGRQKDGNKSNRVMAFTNKHVVSDDTATDYVLGGHGALRQWVRTCGLRRFEQVQQETRTFIAKKVHQVKHVAEQLDVGVFTSERSRGIKEAQLERLKEDVRTLHDFLRLLNATWSEGVNRAIGWLEWAPKIQNDIDQRRYTWDGAVLELDKAKWAKEYMSNHVYLSEKFDPYQFTRFFYPNHSDAHSFEFPYNHLFRIQGCIDAEGLKTPQSYDKLGKPCFIVAKAGQTTNLTFGHLSGCEAYVVRDSSSSSSSWELAIFNSAGENFSYRGDSGACVFNVEGKMVAFLHSGMPRGMASHVTFGMPAHFVLDQIRKRYPYADFDRDTFFDGLA</sequence>
<dbReference type="OrthoDB" id="5424209at2759"/>
<dbReference type="Proteomes" id="UP000305948">
    <property type="component" value="Unassembled WGS sequence"/>
</dbReference>
<keyword evidence="2" id="KW-1185">Reference proteome</keyword>
<evidence type="ECO:0000313" key="2">
    <source>
        <dbReference type="Proteomes" id="UP000305948"/>
    </source>
</evidence>
<reference evidence="1 2" key="1">
    <citation type="journal article" date="2019" name="Nat. Ecol. Evol.">
        <title>Megaphylogeny resolves global patterns of mushroom evolution.</title>
        <authorList>
            <person name="Varga T."/>
            <person name="Krizsan K."/>
            <person name="Foldi C."/>
            <person name="Dima B."/>
            <person name="Sanchez-Garcia M."/>
            <person name="Sanchez-Ramirez S."/>
            <person name="Szollosi G.J."/>
            <person name="Szarkandi J.G."/>
            <person name="Papp V."/>
            <person name="Albert L."/>
            <person name="Andreopoulos W."/>
            <person name="Angelini C."/>
            <person name="Antonin V."/>
            <person name="Barry K.W."/>
            <person name="Bougher N.L."/>
            <person name="Buchanan P."/>
            <person name="Buyck B."/>
            <person name="Bense V."/>
            <person name="Catcheside P."/>
            <person name="Chovatia M."/>
            <person name="Cooper J."/>
            <person name="Damon W."/>
            <person name="Desjardin D."/>
            <person name="Finy P."/>
            <person name="Geml J."/>
            <person name="Haridas S."/>
            <person name="Hughes K."/>
            <person name="Justo A."/>
            <person name="Karasinski D."/>
            <person name="Kautmanova I."/>
            <person name="Kiss B."/>
            <person name="Kocsube S."/>
            <person name="Kotiranta H."/>
            <person name="LaButti K.M."/>
            <person name="Lechner B.E."/>
            <person name="Liimatainen K."/>
            <person name="Lipzen A."/>
            <person name="Lukacs Z."/>
            <person name="Mihaltcheva S."/>
            <person name="Morgado L.N."/>
            <person name="Niskanen T."/>
            <person name="Noordeloos M.E."/>
            <person name="Ohm R.A."/>
            <person name="Ortiz-Santana B."/>
            <person name="Ovrebo C."/>
            <person name="Racz N."/>
            <person name="Riley R."/>
            <person name="Savchenko A."/>
            <person name="Shiryaev A."/>
            <person name="Soop K."/>
            <person name="Spirin V."/>
            <person name="Szebenyi C."/>
            <person name="Tomsovsky M."/>
            <person name="Tulloss R.E."/>
            <person name="Uehling J."/>
            <person name="Grigoriev I.V."/>
            <person name="Vagvolgyi C."/>
            <person name="Papp T."/>
            <person name="Martin F.M."/>
            <person name="Miettinen O."/>
            <person name="Hibbett D.S."/>
            <person name="Nagy L.G."/>
        </authorList>
    </citation>
    <scope>NUCLEOTIDE SEQUENCE [LARGE SCALE GENOMIC DNA]</scope>
    <source>
        <strain evidence="1 2">OMC1185</strain>
    </source>
</reference>